<reference evidence="4 5" key="1">
    <citation type="submission" date="2023-07" db="EMBL/GenBank/DDBJ databases">
        <title>Genomic Encyclopedia of Type Strains, Phase IV (KMG-IV): sequencing the most valuable type-strain genomes for metagenomic binning, comparative biology and taxonomic classification.</title>
        <authorList>
            <person name="Goeker M."/>
        </authorList>
    </citation>
    <scope>NUCLEOTIDE SEQUENCE [LARGE SCALE GENOMIC DNA]</scope>
    <source>
        <strain evidence="4 5">DSM 9768</strain>
    </source>
</reference>
<dbReference type="EMBL" id="JAUSUG010000013">
    <property type="protein sequence ID" value="MDQ0255940.1"/>
    <property type="molecule type" value="Genomic_DNA"/>
</dbReference>
<gene>
    <name evidence="4" type="ORF">J2S74_003324</name>
</gene>
<evidence type="ECO:0000313" key="5">
    <source>
        <dbReference type="Proteomes" id="UP001230005"/>
    </source>
</evidence>
<accession>A0ABU0A0R1</accession>
<dbReference type="Proteomes" id="UP001230005">
    <property type="component" value="Unassembled WGS sequence"/>
</dbReference>
<keyword evidence="5" id="KW-1185">Reference proteome</keyword>
<keyword evidence="2" id="KW-0804">Transcription</keyword>
<dbReference type="PRINTS" id="PR00037">
    <property type="entry name" value="HTHLACR"/>
</dbReference>
<dbReference type="Pfam" id="PF00455">
    <property type="entry name" value="DeoRC"/>
    <property type="match status" value="1"/>
</dbReference>
<comment type="caution">
    <text evidence="4">The sequence shown here is derived from an EMBL/GenBank/DDBJ whole genome shotgun (WGS) entry which is preliminary data.</text>
</comment>
<dbReference type="Gene3D" id="3.40.50.1360">
    <property type="match status" value="1"/>
</dbReference>
<dbReference type="InterPro" id="IPR036390">
    <property type="entry name" value="WH_DNA-bd_sf"/>
</dbReference>
<dbReference type="InterPro" id="IPR001034">
    <property type="entry name" value="DeoR_HTH"/>
</dbReference>
<dbReference type="InterPro" id="IPR014036">
    <property type="entry name" value="DeoR-like_C"/>
</dbReference>
<dbReference type="PROSITE" id="PS51000">
    <property type="entry name" value="HTH_DEOR_2"/>
    <property type="match status" value="1"/>
</dbReference>
<sequence length="253" mass="28229">MLSVERYEAILEELDKMKIVKVSELSKYLGVTEKTIRVDLETLEKRGLLSRIHGGAVLPEQGSRIFPIDERQSMRGEEKLQIAREAFKLIEPGETILLDGGSTIRALASFLGEFPVTVITNDLKIASELLNKEKVQLMVLGGSRIGTSSSLYGAEASEMLKRIRVNRLFFGTTGVSLEHGLTVLNSIHADWKRQIINCADHVSLLADSSKFEKVALIQFATIHEVDEIITDKNIPEDIKVKLEELDKSIILSQ</sequence>
<dbReference type="InterPro" id="IPR037171">
    <property type="entry name" value="NagB/RpiA_transferase-like"/>
</dbReference>
<dbReference type="SUPFAM" id="SSF46785">
    <property type="entry name" value="Winged helix' DNA-binding domain"/>
    <property type="match status" value="1"/>
</dbReference>
<evidence type="ECO:0000313" key="4">
    <source>
        <dbReference type="EMBL" id="MDQ0255940.1"/>
    </source>
</evidence>
<dbReference type="SUPFAM" id="SSF100950">
    <property type="entry name" value="NagB/RpiA/CoA transferase-like"/>
    <property type="match status" value="1"/>
</dbReference>
<dbReference type="Gene3D" id="1.10.10.10">
    <property type="entry name" value="Winged helix-like DNA-binding domain superfamily/Winged helix DNA-binding domain"/>
    <property type="match status" value="1"/>
</dbReference>
<proteinExistence type="predicted"/>
<keyword evidence="1" id="KW-0805">Transcription regulation</keyword>
<dbReference type="SMART" id="SM00420">
    <property type="entry name" value="HTH_DEOR"/>
    <property type="match status" value="1"/>
</dbReference>
<evidence type="ECO:0000256" key="2">
    <source>
        <dbReference type="ARBA" id="ARBA00023163"/>
    </source>
</evidence>
<organism evidence="4 5">
    <name type="scientific">Evansella vedderi</name>
    <dbReference type="NCBI Taxonomy" id="38282"/>
    <lineage>
        <taxon>Bacteria</taxon>
        <taxon>Bacillati</taxon>
        <taxon>Bacillota</taxon>
        <taxon>Bacilli</taxon>
        <taxon>Bacillales</taxon>
        <taxon>Bacillaceae</taxon>
        <taxon>Evansella</taxon>
    </lineage>
</organism>
<dbReference type="PANTHER" id="PTHR30363">
    <property type="entry name" value="HTH-TYPE TRANSCRIPTIONAL REGULATOR SRLR-RELATED"/>
    <property type="match status" value="1"/>
</dbReference>
<feature type="domain" description="HTH deoR-type" evidence="3">
    <location>
        <begin position="3"/>
        <end position="58"/>
    </location>
</feature>
<name>A0ABU0A0R1_9BACI</name>
<evidence type="ECO:0000259" key="3">
    <source>
        <dbReference type="PROSITE" id="PS51000"/>
    </source>
</evidence>
<dbReference type="InterPro" id="IPR036388">
    <property type="entry name" value="WH-like_DNA-bd_sf"/>
</dbReference>
<dbReference type="PANTHER" id="PTHR30363:SF44">
    <property type="entry name" value="AGA OPERON TRANSCRIPTIONAL REPRESSOR-RELATED"/>
    <property type="match status" value="1"/>
</dbReference>
<dbReference type="SMART" id="SM01134">
    <property type="entry name" value="DeoRC"/>
    <property type="match status" value="1"/>
</dbReference>
<dbReference type="Pfam" id="PF08220">
    <property type="entry name" value="HTH_DeoR"/>
    <property type="match status" value="1"/>
</dbReference>
<protein>
    <submittedName>
        <fullName evidence="4">DeoR/GlpR family transcriptional regulator of sugar metabolism</fullName>
    </submittedName>
</protein>
<evidence type="ECO:0000256" key="1">
    <source>
        <dbReference type="ARBA" id="ARBA00023015"/>
    </source>
</evidence>
<dbReference type="InterPro" id="IPR050313">
    <property type="entry name" value="Carb_Metab_HTH_regulators"/>
</dbReference>
<dbReference type="RefSeq" id="WP_307327220.1">
    <property type="nucleotide sequence ID" value="NZ_JAUSUG010000013.1"/>
</dbReference>